<feature type="transmembrane region" description="Helical" evidence="8">
    <location>
        <begin position="118"/>
        <end position="135"/>
    </location>
</feature>
<proteinExistence type="predicted"/>
<dbReference type="Gene3D" id="1.10.287.70">
    <property type="match status" value="1"/>
</dbReference>
<evidence type="ECO:0000313" key="10">
    <source>
        <dbReference type="Proteomes" id="UP000075901"/>
    </source>
</evidence>
<keyword evidence="5 8" id="KW-0472">Membrane</keyword>
<evidence type="ECO:0000256" key="4">
    <source>
        <dbReference type="ARBA" id="ARBA00022989"/>
    </source>
</evidence>
<keyword evidence="2" id="KW-1003">Cell membrane</keyword>
<keyword evidence="4 8" id="KW-1133">Transmembrane helix</keyword>
<evidence type="ECO:0000256" key="5">
    <source>
        <dbReference type="ARBA" id="ARBA00023136"/>
    </source>
</evidence>
<feature type="transmembrane region" description="Helical" evidence="8">
    <location>
        <begin position="147"/>
        <end position="171"/>
    </location>
</feature>
<dbReference type="PANTHER" id="PTHR42643:SF30">
    <property type="entry name" value="IONOTROPIC RECEPTOR 40A-RELATED"/>
    <property type="match status" value="1"/>
</dbReference>
<feature type="transmembrane region" description="Helical" evidence="8">
    <location>
        <begin position="93"/>
        <end position="112"/>
    </location>
</feature>
<reference evidence="9" key="2">
    <citation type="submission" date="2020-05" db="UniProtKB">
        <authorList>
            <consortium name="EnsemblMetazoa"/>
        </authorList>
    </citation>
    <scope>IDENTIFICATION</scope>
    <source>
        <strain evidence="9">maculatus3</strain>
    </source>
</reference>
<comment type="subcellular location">
    <subcellularLocation>
        <location evidence="1">Cell membrane</location>
        <topology evidence="1">Multi-pass membrane protein</topology>
    </subcellularLocation>
</comment>
<dbReference type="InterPro" id="IPR052192">
    <property type="entry name" value="Insect_Ionotropic_Sensory_Rcpt"/>
</dbReference>
<keyword evidence="6" id="KW-0675">Receptor</keyword>
<dbReference type="Proteomes" id="UP000075901">
    <property type="component" value="Unassembled WGS sequence"/>
</dbReference>
<dbReference type="GO" id="GO:0005886">
    <property type="term" value="C:plasma membrane"/>
    <property type="evidence" value="ECO:0007669"/>
    <property type="project" value="UniProtKB-SubCell"/>
</dbReference>
<reference evidence="10" key="1">
    <citation type="submission" date="2013-09" db="EMBL/GenBank/DDBJ databases">
        <title>The Genome Sequence of Anopheles maculatus species B.</title>
        <authorList>
            <consortium name="The Broad Institute Genomics Platform"/>
            <person name="Neafsey D.E."/>
            <person name="Besansky N."/>
            <person name="Howell P."/>
            <person name="Walton C."/>
            <person name="Young S.K."/>
            <person name="Zeng Q."/>
            <person name="Gargeya S."/>
            <person name="Fitzgerald M."/>
            <person name="Haas B."/>
            <person name="Abouelleil A."/>
            <person name="Allen A.W."/>
            <person name="Alvarado L."/>
            <person name="Arachchi H.M."/>
            <person name="Berlin A.M."/>
            <person name="Chapman S.B."/>
            <person name="Gainer-Dewar J."/>
            <person name="Goldberg J."/>
            <person name="Griggs A."/>
            <person name="Gujja S."/>
            <person name="Hansen M."/>
            <person name="Howarth C."/>
            <person name="Imamovic A."/>
            <person name="Ireland A."/>
            <person name="Larimer J."/>
            <person name="McCowan C."/>
            <person name="Murphy C."/>
            <person name="Pearson M."/>
            <person name="Poon T.W."/>
            <person name="Priest M."/>
            <person name="Roberts A."/>
            <person name="Saif S."/>
            <person name="Shea T."/>
            <person name="Sisk P."/>
            <person name="Sykes S."/>
            <person name="Wortman J."/>
            <person name="Nusbaum C."/>
            <person name="Birren B."/>
        </authorList>
    </citation>
    <scope>NUCLEOTIDE SEQUENCE [LARGE SCALE GENOMIC DNA]</scope>
    <source>
        <strain evidence="10">maculatus3</strain>
    </source>
</reference>
<keyword evidence="10" id="KW-1185">Reference proteome</keyword>
<dbReference type="EnsemblMetazoa" id="AMAM008737-RA">
    <property type="protein sequence ID" value="AMAM008737-PA"/>
    <property type="gene ID" value="AMAM008737"/>
</dbReference>
<sequence length="336" mass="38999">MHGYEIIYLTMDFLRDITYDVEIGNTIAQLHNATFNRLMEFIPKKCVDYYYSPTYGNEGQFVPLPDKSELCFIVPKSAPKSVFLVLLDPYDRFSWIAFGLTVIALSMVLFWFAESSRYTSILLIVLEMLMIVLNGPTHRLVDRFERFIVGLFMLLSIVVISGYQSLVISFMSSPRYDPQLDTVDAINDTCLFIYDVQLQSLGYNFKNVHHTFEVFDSTELMWQMKWCSLVACTEAAYITAHVGDVDEPVKIDPGEMPLYSEEEWKLMKHQLKYFRYSKARMQSMTALYLVAQDSPVRHLLARYTQAFVEGRLEYFPVLKKSKPKSRILLEDTIVAI</sequence>
<evidence type="ECO:0000313" key="9">
    <source>
        <dbReference type="EnsemblMetazoa" id="AMAM008737-PA"/>
    </source>
</evidence>
<evidence type="ECO:0000256" key="3">
    <source>
        <dbReference type="ARBA" id="ARBA00022692"/>
    </source>
</evidence>
<name>A0A182SKT1_9DIPT</name>
<evidence type="ECO:0000256" key="1">
    <source>
        <dbReference type="ARBA" id="ARBA00004651"/>
    </source>
</evidence>
<evidence type="ECO:0000256" key="6">
    <source>
        <dbReference type="ARBA" id="ARBA00023170"/>
    </source>
</evidence>
<evidence type="ECO:0000256" key="8">
    <source>
        <dbReference type="SAM" id="Phobius"/>
    </source>
</evidence>
<dbReference type="VEuPathDB" id="VectorBase:AMAM008737"/>
<evidence type="ECO:0000256" key="7">
    <source>
        <dbReference type="ARBA" id="ARBA00023180"/>
    </source>
</evidence>
<evidence type="ECO:0008006" key="11">
    <source>
        <dbReference type="Google" id="ProtNLM"/>
    </source>
</evidence>
<dbReference type="PANTHER" id="PTHR42643">
    <property type="entry name" value="IONOTROPIC RECEPTOR 20A-RELATED"/>
    <property type="match status" value="1"/>
</dbReference>
<dbReference type="AlphaFoldDB" id="A0A182SKT1"/>
<accession>A0A182SKT1</accession>
<protein>
    <recommendedName>
        <fullName evidence="11">Ionotropic glutamate receptor C-terminal domain-containing protein</fullName>
    </recommendedName>
</protein>
<keyword evidence="7" id="KW-0325">Glycoprotein</keyword>
<keyword evidence="3 8" id="KW-0812">Transmembrane</keyword>
<evidence type="ECO:0000256" key="2">
    <source>
        <dbReference type="ARBA" id="ARBA00022475"/>
    </source>
</evidence>
<organism evidence="9 10">
    <name type="scientific">Anopheles maculatus</name>
    <dbReference type="NCBI Taxonomy" id="74869"/>
    <lineage>
        <taxon>Eukaryota</taxon>
        <taxon>Metazoa</taxon>
        <taxon>Ecdysozoa</taxon>
        <taxon>Arthropoda</taxon>
        <taxon>Hexapoda</taxon>
        <taxon>Insecta</taxon>
        <taxon>Pterygota</taxon>
        <taxon>Neoptera</taxon>
        <taxon>Endopterygota</taxon>
        <taxon>Diptera</taxon>
        <taxon>Nematocera</taxon>
        <taxon>Culicoidea</taxon>
        <taxon>Culicidae</taxon>
        <taxon>Anophelinae</taxon>
        <taxon>Anopheles</taxon>
        <taxon>Anopheles maculatus group</taxon>
    </lineage>
</organism>